<comment type="cofactor">
    <cofactor evidence="6">
        <name>Zn(2+)</name>
        <dbReference type="ChEBI" id="CHEBI:29105"/>
    </cofactor>
    <text evidence="6">Binds 2 Zn(2+) ions per subunit.</text>
</comment>
<reference evidence="8 9" key="1">
    <citation type="submission" date="2020-12" db="EMBL/GenBank/DDBJ databases">
        <authorList>
            <person name="Awala S.I."/>
            <person name="Gwak J.-H."/>
            <person name="Kim S.-J."/>
            <person name="Rhee S.-K."/>
        </authorList>
    </citation>
    <scope>NUCLEOTIDE SEQUENCE [LARGE SCALE GENOMIC DNA]</scope>
    <source>
        <strain evidence="8 9">IT5</strain>
    </source>
</reference>
<evidence type="ECO:0000256" key="1">
    <source>
        <dbReference type="ARBA" id="ARBA00002368"/>
    </source>
</evidence>
<feature type="binding site" evidence="6">
    <location>
        <position position="283"/>
    </location>
    <ligand>
        <name>substrate</name>
    </ligand>
</feature>
<dbReference type="NCBIfam" id="TIGR00857">
    <property type="entry name" value="pyrC_multi"/>
    <property type="match status" value="1"/>
</dbReference>
<feature type="binding site" evidence="6">
    <location>
        <position position="237"/>
    </location>
    <ligand>
        <name>Zn(2+)</name>
        <dbReference type="ChEBI" id="CHEBI:29105"/>
        <label>2</label>
    </ligand>
</feature>
<dbReference type="InterPro" id="IPR032466">
    <property type="entry name" value="Metal_Hydrolase"/>
</dbReference>
<dbReference type="RefSeq" id="WP_206847588.1">
    <property type="nucleotide sequence ID" value="NZ_CP065956.1"/>
</dbReference>
<gene>
    <name evidence="6" type="primary">pyrC</name>
    <name evidence="8" type="ORF">EM20IM_01970</name>
</gene>
<dbReference type="PROSITE" id="PS00482">
    <property type="entry name" value="DIHYDROOROTASE_1"/>
    <property type="match status" value="1"/>
</dbReference>
<dbReference type="InterPro" id="IPR004722">
    <property type="entry name" value="DHOase"/>
</dbReference>
<evidence type="ECO:0000256" key="2">
    <source>
        <dbReference type="ARBA" id="ARBA00010286"/>
    </source>
</evidence>
<dbReference type="PANTHER" id="PTHR43668:SF2">
    <property type="entry name" value="ALLANTOINASE"/>
    <property type="match status" value="1"/>
</dbReference>
<feature type="domain" description="Dihydroorotase catalytic" evidence="7">
    <location>
        <begin position="56"/>
        <end position="240"/>
    </location>
</feature>
<feature type="binding site" evidence="6">
    <location>
        <position position="314"/>
    </location>
    <ligand>
        <name>substrate</name>
    </ligand>
</feature>
<name>A0ABX7PVY8_9BACT</name>
<dbReference type="SUPFAM" id="SSF51338">
    <property type="entry name" value="Composite domain of metallo-dependent hydrolases"/>
    <property type="match status" value="1"/>
</dbReference>
<protein>
    <recommendedName>
        <fullName evidence="6">Dihydroorotase</fullName>
        <shortName evidence="6">DHOase</shortName>
        <ecNumber evidence="6">3.5.2.3</ecNumber>
    </recommendedName>
</protein>
<dbReference type="Proteomes" id="UP000663088">
    <property type="component" value="Chromosome"/>
</dbReference>
<evidence type="ECO:0000259" key="7">
    <source>
        <dbReference type="Pfam" id="PF12890"/>
    </source>
</evidence>
<dbReference type="HAMAP" id="MF_00220_B">
    <property type="entry name" value="PyrC_classI_B"/>
    <property type="match status" value="1"/>
</dbReference>
<feature type="binding site" evidence="6">
    <location>
        <position position="157"/>
    </location>
    <ligand>
        <name>Zn(2+)</name>
        <dbReference type="ChEBI" id="CHEBI:29105"/>
        <label>1</label>
    </ligand>
</feature>
<accession>A0ABX7PVY8</accession>
<keyword evidence="9" id="KW-1185">Reference proteome</keyword>
<feature type="binding site" evidence="6">
    <location>
        <position position="99"/>
    </location>
    <ligand>
        <name>substrate</name>
    </ligand>
</feature>
<dbReference type="InterPro" id="IPR011059">
    <property type="entry name" value="Metal-dep_hydrolase_composite"/>
</dbReference>
<sequence>MDDQKTGFYIASGRIIDPFSRRDEIADLYVFEGRVVNPAELPPDVRWTRIEARGLVVAPGLIDMHVHLREPGETRKETIRTGTMAAAAGGITTVVAMPNTLPPADNPDTITWIGKKAEKEALVRVYPTGCITEGRRGEKLSPFQSLVQAGAIALSDDGNCVQNSRIMYLAMEYASVLDVPILDHCEDTTLSDGGVMNEGYWSTLLGLPGWPSIAEELMVSRDILLCEKTQARIHLQHLTTEGSVRLLREAKKRGLPISAEVCPHHLALTDSSLRNYDTRFKVNPPLRGQRDREALIEAVVDGTIEVIASDHAPHTQFEKEVEFDKAPFGVVGLETLLSVCLQELYFSKKMDLLDLFSRLTLGPSRVLGLPQPSLSYGSVADLILLDLEEEWKVDSSQFLSKGKNTPFEGLTFKGKVVLTMVDGQIAWQREERNLVVK</sequence>
<feature type="binding site" evidence="6">
    <location>
        <position position="67"/>
    </location>
    <ligand>
        <name>Zn(2+)</name>
        <dbReference type="ChEBI" id="CHEBI:29105"/>
        <label>1</label>
    </ligand>
</feature>
<feature type="binding site" evidence="6">
    <location>
        <position position="310"/>
    </location>
    <ligand>
        <name>Zn(2+)</name>
        <dbReference type="ChEBI" id="CHEBI:29105"/>
        <label>1</label>
    </ligand>
</feature>
<evidence type="ECO:0000256" key="5">
    <source>
        <dbReference type="ARBA" id="ARBA00022975"/>
    </source>
</evidence>
<keyword evidence="5 6" id="KW-0665">Pyrimidine biosynthesis</keyword>
<dbReference type="SUPFAM" id="SSF51556">
    <property type="entry name" value="Metallo-dependent hydrolases"/>
    <property type="match status" value="1"/>
</dbReference>
<evidence type="ECO:0000313" key="9">
    <source>
        <dbReference type="Proteomes" id="UP000663088"/>
    </source>
</evidence>
<evidence type="ECO:0000313" key="8">
    <source>
        <dbReference type="EMBL" id="QSR87137.1"/>
    </source>
</evidence>
<evidence type="ECO:0000256" key="6">
    <source>
        <dbReference type="HAMAP-Rule" id="MF_00220"/>
    </source>
</evidence>
<evidence type="ECO:0000256" key="3">
    <source>
        <dbReference type="ARBA" id="ARBA00022723"/>
    </source>
</evidence>
<feature type="binding site" evidence="6">
    <location>
        <begin position="67"/>
        <end position="69"/>
    </location>
    <ligand>
        <name>substrate</name>
    </ligand>
</feature>
<dbReference type="InterPro" id="IPR024403">
    <property type="entry name" value="DHOase_cat"/>
</dbReference>
<feature type="active site" evidence="6">
    <location>
        <position position="310"/>
    </location>
</feature>
<comment type="function">
    <text evidence="1 6">Catalyzes the reversible cyclization of carbamoyl aspartate to dihydroorotate.</text>
</comment>
<feature type="binding site" evidence="6">
    <location>
        <position position="157"/>
    </location>
    <ligand>
        <name>Zn(2+)</name>
        <dbReference type="ChEBI" id="CHEBI:29105"/>
        <label>2</label>
    </ligand>
</feature>
<dbReference type="Gene3D" id="2.30.40.10">
    <property type="entry name" value="Urease, subunit C, domain 1"/>
    <property type="match status" value="1"/>
</dbReference>
<dbReference type="Gene3D" id="3.20.20.140">
    <property type="entry name" value="Metal-dependent hydrolases"/>
    <property type="match status" value="1"/>
</dbReference>
<dbReference type="EC" id="3.5.2.3" evidence="6"/>
<organism evidence="8 9">
    <name type="scientific">Candidatus Methylacidiphilum infernorum</name>
    <dbReference type="NCBI Taxonomy" id="511746"/>
    <lineage>
        <taxon>Bacteria</taxon>
        <taxon>Pseudomonadati</taxon>
        <taxon>Verrucomicrobiota</taxon>
        <taxon>Methylacidiphilae</taxon>
        <taxon>Methylacidiphilales</taxon>
        <taxon>Methylacidiphilaceae</taxon>
        <taxon>Methylacidiphilum (ex Ratnadevi et al. 2023)</taxon>
    </lineage>
</organism>
<dbReference type="Pfam" id="PF12890">
    <property type="entry name" value="DHOase"/>
    <property type="match status" value="1"/>
</dbReference>
<feature type="binding site" evidence="6">
    <location>
        <begin position="328"/>
        <end position="329"/>
    </location>
    <ligand>
        <name>substrate</name>
    </ligand>
</feature>
<dbReference type="CDD" id="cd01317">
    <property type="entry name" value="DHOase_IIa"/>
    <property type="match status" value="1"/>
</dbReference>
<dbReference type="InterPro" id="IPR002195">
    <property type="entry name" value="Dihydroorotase_CS"/>
</dbReference>
<keyword evidence="3 6" id="KW-0479">Metal-binding</keyword>
<comment type="catalytic activity">
    <reaction evidence="6">
        <text>(S)-dihydroorotate + H2O = N-carbamoyl-L-aspartate + H(+)</text>
        <dbReference type="Rhea" id="RHEA:24296"/>
        <dbReference type="ChEBI" id="CHEBI:15377"/>
        <dbReference type="ChEBI" id="CHEBI:15378"/>
        <dbReference type="ChEBI" id="CHEBI:30864"/>
        <dbReference type="ChEBI" id="CHEBI:32814"/>
        <dbReference type="EC" id="3.5.2.3"/>
    </reaction>
</comment>
<dbReference type="EMBL" id="CP065956">
    <property type="protein sequence ID" value="QSR87137.1"/>
    <property type="molecule type" value="Genomic_DNA"/>
</dbReference>
<proteinExistence type="inferred from homology"/>
<feature type="binding site" evidence="6">
    <location>
        <position position="184"/>
    </location>
    <ligand>
        <name>Zn(2+)</name>
        <dbReference type="ChEBI" id="CHEBI:29105"/>
        <label>2</label>
    </ligand>
</feature>
<comment type="similarity">
    <text evidence="2 6">Belongs to the metallo-dependent hydrolases superfamily. DHOase family. Class I DHOase subfamily.</text>
</comment>
<evidence type="ECO:0000256" key="4">
    <source>
        <dbReference type="ARBA" id="ARBA00022801"/>
    </source>
</evidence>
<feature type="binding site" evidence="6">
    <location>
        <position position="65"/>
    </location>
    <ligand>
        <name>Zn(2+)</name>
        <dbReference type="ChEBI" id="CHEBI:29105"/>
        <label>1</label>
    </ligand>
</feature>
<dbReference type="InterPro" id="IPR050138">
    <property type="entry name" value="DHOase/Allantoinase_Hydrolase"/>
</dbReference>
<dbReference type="PANTHER" id="PTHR43668">
    <property type="entry name" value="ALLANTOINASE"/>
    <property type="match status" value="1"/>
</dbReference>
<dbReference type="PROSITE" id="PS00483">
    <property type="entry name" value="DIHYDROOROTASE_2"/>
    <property type="match status" value="1"/>
</dbReference>
<comment type="pathway">
    <text evidence="6">Pyrimidine metabolism; UMP biosynthesis via de novo pathway; (S)-dihydroorotate from bicarbonate: step 3/3.</text>
</comment>
<keyword evidence="4 6" id="KW-0378">Hydrolase</keyword>
<keyword evidence="6" id="KW-0862">Zinc</keyword>